<dbReference type="GO" id="GO:0043565">
    <property type="term" value="F:sequence-specific DNA binding"/>
    <property type="evidence" value="ECO:0007669"/>
    <property type="project" value="TreeGrafter"/>
</dbReference>
<comment type="caution">
    <text evidence="2">The sequence shown here is derived from an EMBL/GenBank/DDBJ whole genome shotgun (WGS) entry which is preliminary data.</text>
</comment>
<dbReference type="GO" id="GO:0019185">
    <property type="term" value="C:snRNA-activating protein complex"/>
    <property type="evidence" value="ECO:0007669"/>
    <property type="project" value="TreeGrafter"/>
</dbReference>
<dbReference type="Proteomes" id="UP001177744">
    <property type="component" value="Unassembled WGS sequence"/>
</dbReference>
<proteinExistence type="predicted"/>
<dbReference type="GO" id="GO:0042796">
    <property type="term" value="P:snRNA transcription by RNA polymerase III"/>
    <property type="evidence" value="ECO:0007669"/>
    <property type="project" value="TreeGrafter"/>
</dbReference>
<organism evidence="2 3">
    <name type="scientific">Cnephaeus nilssonii</name>
    <name type="common">Northern bat</name>
    <name type="synonym">Eptesicus nilssonii</name>
    <dbReference type="NCBI Taxonomy" id="3371016"/>
    <lineage>
        <taxon>Eukaryota</taxon>
        <taxon>Metazoa</taxon>
        <taxon>Chordata</taxon>
        <taxon>Craniata</taxon>
        <taxon>Vertebrata</taxon>
        <taxon>Euteleostomi</taxon>
        <taxon>Mammalia</taxon>
        <taxon>Eutheria</taxon>
        <taxon>Laurasiatheria</taxon>
        <taxon>Chiroptera</taxon>
        <taxon>Yangochiroptera</taxon>
        <taxon>Vespertilionidae</taxon>
        <taxon>Cnephaeus</taxon>
    </lineage>
</organism>
<keyword evidence="3" id="KW-1185">Reference proteome</keyword>
<dbReference type="AlphaFoldDB" id="A0AA40LMH9"/>
<dbReference type="Pfam" id="PF09808">
    <property type="entry name" value="SNAPC1"/>
    <property type="match status" value="1"/>
</dbReference>
<reference evidence="2" key="1">
    <citation type="submission" date="2023-06" db="EMBL/GenBank/DDBJ databases">
        <title>Reference genome for the Northern bat (Eptesicus nilssonii), a most northern bat species.</title>
        <authorList>
            <person name="Laine V.N."/>
            <person name="Pulliainen A.T."/>
            <person name="Lilley T.M."/>
        </authorList>
    </citation>
    <scope>NUCLEOTIDE SEQUENCE</scope>
    <source>
        <strain evidence="2">BLF_Eptnil</strain>
        <tissue evidence="2">Kidney</tissue>
    </source>
</reference>
<feature type="region of interest" description="Disordered" evidence="1">
    <location>
        <begin position="230"/>
        <end position="255"/>
    </location>
</feature>
<dbReference type="GO" id="GO:0042795">
    <property type="term" value="P:snRNA transcription by RNA polymerase II"/>
    <property type="evidence" value="ECO:0007669"/>
    <property type="project" value="TreeGrafter"/>
</dbReference>
<dbReference type="PANTHER" id="PTHR15131:SF3">
    <property type="entry name" value="SNRNA-ACTIVATING PROTEIN COMPLEX SUBUNIT 1"/>
    <property type="match status" value="1"/>
</dbReference>
<evidence type="ECO:0008006" key="4">
    <source>
        <dbReference type="Google" id="ProtNLM"/>
    </source>
</evidence>
<protein>
    <recommendedName>
        <fullName evidence="4">Small nuclear RNA activating complex polypeptide 1</fullName>
    </recommendedName>
</protein>
<evidence type="ECO:0000313" key="2">
    <source>
        <dbReference type="EMBL" id="KAK1339271.1"/>
    </source>
</evidence>
<feature type="compositionally biased region" description="Basic and acidic residues" evidence="1">
    <location>
        <begin position="236"/>
        <end position="249"/>
    </location>
</feature>
<dbReference type="InterPro" id="IPR019188">
    <property type="entry name" value="SNAPC1"/>
</dbReference>
<gene>
    <name evidence="2" type="ORF">QTO34_019951</name>
</gene>
<dbReference type="EMBL" id="JAULJE010000009">
    <property type="protein sequence ID" value="KAK1339271.1"/>
    <property type="molecule type" value="Genomic_DNA"/>
</dbReference>
<name>A0AA40LMH9_CNENI</name>
<feature type="compositionally biased region" description="Basic and acidic residues" evidence="1">
    <location>
        <begin position="323"/>
        <end position="337"/>
    </location>
</feature>
<dbReference type="PANTHER" id="PTHR15131">
    <property type="entry name" value="SMALL NUCLEAR RNA ACTIVATING COMPLEX, POLYPEPTIDE 1"/>
    <property type="match status" value="1"/>
</dbReference>
<evidence type="ECO:0000313" key="3">
    <source>
        <dbReference type="Proteomes" id="UP001177744"/>
    </source>
</evidence>
<evidence type="ECO:0000256" key="1">
    <source>
        <dbReference type="SAM" id="MobiDB-lite"/>
    </source>
</evidence>
<accession>A0AA40LMH9</accession>
<feature type="region of interest" description="Disordered" evidence="1">
    <location>
        <begin position="275"/>
        <end position="379"/>
    </location>
</feature>
<sequence>MGAPPGLQADYEELLSRFQDTDSVRFEDFSELWRSMKFGTIFCGKMRNLEKNTFTKEALALAWQYFLPPYAFQIRVGALYLLYGLYNTQLCQPKQKIRVALRDWDEILKFQQDLINSEHFDVAYIFRKLRLDKAFHFTAMPKLLSFRMKKKVHRTQVTEEFKEPNDRVMKLITSDVLEEMLNVHDLYQNMKHVISADKSNPNKTLSLVKDDFFDNIKTIILEHQQWHKDRKNSSLKLKDKDGEEKRKGNSQEAESCERAASLAKIKSKAFAVVAQASKSRRHRQVKLDSSDSDSASGQGPIKATRGKRNKETLNSPGRKKSSNKRDDKQNVHKEDRCLSLSMPVITEDDEENGSQSETGRVTQEEKKTQNEEAAQPAPFPIWDPLEDVRLLVGSGLNQQSDICLTSWDCWLPTARLPACLPACLIAPNHFCLPA</sequence>